<dbReference type="EMBL" id="OZ060371">
    <property type="protein sequence ID" value="CAL4042407.1"/>
    <property type="molecule type" value="Genomic_DNA"/>
</dbReference>
<dbReference type="GO" id="GO:0000049">
    <property type="term" value="F:tRNA binding"/>
    <property type="evidence" value="ECO:0007669"/>
    <property type="project" value="InterPro"/>
</dbReference>
<keyword evidence="6 13" id="KW-0479">Metal-binding</keyword>
<dbReference type="PANTHER" id="PTHR11538">
    <property type="entry name" value="PHENYLALANYL-TRNA SYNTHETASE"/>
    <property type="match status" value="1"/>
</dbReference>
<dbReference type="HAMAP" id="MF_00281">
    <property type="entry name" value="Phe_tRNA_synth_alpha1"/>
    <property type="match status" value="1"/>
</dbReference>
<evidence type="ECO:0000256" key="12">
    <source>
        <dbReference type="ARBA" id="ARBA00049255"/>
    </source>
</evidence>
<comment type="catalytic activity">
    <reaction evidence="12 13">
        <text>tRNA(Phe) + L-phenylalanine + ATP = L-phenylalanyl-tRNA(Phe) + AMP + diphosphate + H(+)</text>
        <dbReference type="Rhea" id="RHEA:19413"/>
        <dbReference type="Rhea" id="RHEA-COMP:9668"/>
        <dbReference type="Rhea" id="RHEA-COMP:9699"/>
        <dbReference type="ChEBI" id="CHEBI:15378"/>
        <dbReference type="ChEBI" id="CHEBI:30616"/>
        <dbReference type="ChEBI" id="CHEBI:33019"/>
        <dbReference type="ChEBI" id="CHEBI:58095"/>
        <dbReference type="ChEBI" id="CHEBI:78442"/>
        <dbReference type="ChEBI" id="CHEBI:78531"/>
        <dbReference type="ChEBI" id="CHEBI:456215"/>
        <dbReference type="EC" id="6.1.1.20"/>
    </reaction>
</comment>
<dbReference type="InterPro" id="IPR010978">
    <property type="entry name" value="tRNA-bd_arm"/>
</dbReference>
<keyword evidence="7 13" id="KW-0547">Nucleotide-binding</keyword>
<dbReference type="Pfam" id="PF01409">
    <property type="entry name" value="tRNA-synt_2d"/>
    <property type="match status" value="1"/>
</dbReference>
<dbReference type="GO" id="GO:0000287">
    <property type="term" value="F:magnesium ion binding"/>
    <property type="evidence" value="ECO:0007669"/>
    <property type="project" value="UniProtKB-UniRule"/>
</dbReference>
<keyword evidence="11 13" id="KW-0030">Aminoacyl-tRNA synthetase</keyword>
<sequence length="327" mass="38524">MLKLVTLIKKAIHSFKNAKTILHLENSRIFFLGKKGEITKYIHILLSLPLKKRKKKFIIINKSKNMLLKIIKIKREKLNLNQILLKIKQEKIDVSLPGTRINNGAFHPITESINIIKSFFFKLGFNTASGPEVEDDYYNFDALNIWKHHPSRTNQDTFWFNSKKLLRTQTSSSQMRIMKKNRPPIRTIVPGKVYRNDYDRTHSPMFHQIEGIIIEEHINFSNLKWLMNEFLCFFFQKKISIKFRNSYFPFTVLSAEIDIQTHHTKWLEVLGCGIIHPDILTKSGINPKKYTGCAFGLGVERITMLKYEIDDLRSFFENNLQFLQQFK</sequence>
<dbReference type="SUPFAM" id="SSF46589">
    <property type="entry name" value="tRNA-binding arm"/>
    <property type="match status" value="1"/>
</dbReference>
<organism evidence="15">
    <name type="scientific">Buchnera aphidicola</name>
    <name type="common">Anoecia corni</name>
    <dbReference type="NCBI Taxonomy" id="2994477"/>
    <lineage>
        <taxon>Bacteria</taxon>
        <taxon>Pseudomonadati</taxon>
        <taxon>Pseudomonadota</taxon>
        <taxon>Gammaproteobacteria</taxon>
        <taxon>Enterobacterales</taxon>
        <taxon>Erwiniaceae</taxon>
        <taxon>Buchnera</taxon>
    </lineage>
</organism>
<protein>
    <recommendedName>
        <fullName evidence="13">Phenylalanine--tRNA ligase alpha subunit</fullName>
        <ecNumber evidence="13">6.1.1.20</ecNumber>
    </recommendedName>
    <alternativeName>
        <fullName evidence="13">Phenylalanyl-tRNA synthetase alpha subunit</fullName>
        <shortName evidence="13">PheRS</shortName>
    </alternativeName>
</protein>
<dbReference type="PANTHER" id="PTHR11538:SF41">
    <property type="entry name" value="PHENYLALANINE--TRNA LIGASE, MITOCHONDRIAL"/>
    <property type="match status" value="1"/>
</dbReference>
<keyword evidence="9 13" id="KW-0460">Magnesium</keyword>
<dbReference type="Pfam" id="PF02912">
    <property type="entry name" value="Phe_tRNA-synt_N"/>
    <property type="match status" value="1"/>
</dbReference>
<evidence type="ECO:0000256" key="9">
    <source>
        <dbReference type="ARBA" id="ARBA00022842"/>
    </source>
</evidence>
<evidence type="ECO:0000256" key="7">
    <source>
        <dbReference type="ARBA" id="ARBA00022741"/>
    </source>
</evidence>
<dbReference type="InterPro" id="IPR045864">
    <property type="entry name" value="aa-tRNA-synth_II/BPL/LPL"/>
</dbReference>
<reference evidence="15" key="1">
    <citation type="submission" date="2024-06" db="EMBL/GenBank/DDBJ databases">
        <authorList>
            <person name="Manzano-Marin A."/>
            <person name="Manzano-Marin A."/>
            <person name="Alejandro Manzano Marin A."/>
        </authorList>
    </citation>
    <scope>NUCLEOTIDE SEQUENCE</scope>
    <source>
        <strain evidence="15">Ancorni-2928</strain>
    </source>
</reference>
<dbReference type="InterPro" id="IPR002319">
    <property type="entry name" value="Phenylalanyl-tRNA_Synthase"/>
</dbReference>
<evidence type="ECO:0000313" key="15">
    <source>
        <dbReference type="EMBL" id="CAL4042407.1"/>
    </source>
</evidence>
<gene>
    <name evidence="13 15" type="primary">pheS</name>
    <name evidence="15" type="ORF">BUANCORI2928_105</name>
</gene>
<evidence type="ECO:0000256" key="10">
    <source>
        <dbReference type="ARBA" id="ARBA00022917"/>
    </source>
</evidence>
<keyword evidence="8 13" id="KW-0067">ATP-binding</keyword>
<dbReference type="GO" id="GO:0004826">
    <property type="term" value="F:phenylalanine-tRNA ligase activity"/>
    <property type="evidence" value="ECO:0007669"/>
    <property type="project" value="UniProtKB-UniRule"/>
</dbReference>
<dbReference type="PROSITE" id="PS50862">
    <property type="entry name" value="AA_TRNA_LIGASE_II"/>
    <property type="match status" value="1"/>
</dbReference>
<name>A0AAT9IFZ8_9GAMM</name>
<evidence type="ECO:0000256" key="3">
    <source>
        <dbReference type="ARBA" id="ARBA00011209"/>
    </source>
</evidence>
<keyword evidence="4 13" id="KW-0963">Cytoplasm</keyword>
<keyword evidence="10 13" id="KW-0648">Protein biosynthesis</keyword>
<dbReference type="Gene3D" id="3.30.930.10">
    <property type="entry name" value="Bira Bifunctional Protein, Domain 2"/>
    <property type="match status" value="1"/>
</dbReference>
<evidence type="ECO:0000256" key="1">
    <source>
        <dbReference type="ARBA" id="ARBA00004496"/>
    </source>
</evidence>
<dbReference type="CDD" id="cd00496">
    <property type="entry name" value="PheRS_alpha_core"/>
    <property type="match status" value="1"/>
</dbReference>
<evidence type="ECO:0000256" key="4">
    <source>
        <dbReference type="ARBA" id="ARBA00022490"/>
    </source>
</evidence>
<dbReference type="AlphaFoldDB" id="A0AAT9IFZ8"/>
<evidence type="ECO:0000256" key="8">
    <source>
        <dbReference type="ARBA" id="ARBA00022840"/>
    </source>
</evidence>
<evidence type="ECO:0000256" key="6">
    <source>
        <dbReference type="ARBA" id="ARBA00022723"/>
    </source>
</evidence>
<dbReference type="InterPro" id="IPR004188">
    <property type="entry name" value="Phe-tRNA_ligase_II_N"/>
</dbReference>
<dbReference type="RefSeq" id="WP_367681080.1">
    <property type="nucleotide sequence ID" value="NZ_OZ060371.1"/>
</dbReference>
<dbReference type="NCBIfam" id="TIGR00468">
    <property type="entry name" value="pheS"/>
    <property type="match status" value="1"/>
</dbReference>
<comment type="cofactor">
    <cofactor evidence="13">
        <name>Mg(2+)</name>
        <dbReference type="ChEBI" id="CHEBI:18420"/>
    </cofactor>
    <text evidence="13">Binds 2 magnesium ions per tetramer.</text>
</comment>
<evidence type="ECO:0000259" key="14">
    <source>
        <dbReference type="PROSITE" id="PS50862"/>
    </source>
</evidence>
<dbReference type="InterPro" id="IPR006195">
    <property type="entry name" value="aa-tRNA-synth_II"/>
</dbReference>
<dbReference type="InterPro" id="IPR022911">
    <property type="entry name" value="Phe_tRNA_ligase_alpha1_bac"/>
</dbReference>
<proteinExistence type="inferred from homology"/>
<dbReference type="GO" id="GO:0005524">
    <property type="term" value="F:ATP binding"/>
    <property type="evidence" value="ECO:0007669"/>
    <property type="project" value="UniProtKB-UniRule"/>
</dbReference>
<dbReference type="InterPro" id="IPR004529">
    <property type="entry name" value="Phe-tRNA-synth_IIc_asu"/>
</dbReference>
<evidence type="ECO:0000256" key="2">
    <source>
        <dbReference type="ARBA" id="ARBA00010207"/>
    </source>
</evidence>
<comment type="subcellular location">
    <subcellularLocation>
        <location evidence="1 13">Cytoplasm</location>
    </subcellularLocation>
</comment>
<dbReference type="GO" id="GO:0005737">
    <property type="term" value="C:cytoplasm"/>
    <property type="evidence" value="ECO:0007669"/>
    <property type="project" value="UniProtKB-SubCell"/>
</dbReference>
<evidence type="ECO:0000256" key="11">
    <source>
        <dbReference type="ARBA" id="ARBA00023146"/>
    </source>
</evidence>
<dbReference type="SUPFAM" id="SSF55681">
    <property type="entry name" value="Class II aaRS and biotin synthetases"/>
    <property type="match status" value="1"/>
</dbReference>
<dbReference type="GO" id="GO:0006432">
    <property type="term" value="P:phenylalanyl-tRNA aminoacylation"/>
    <property type="evidence" value="ECO:0007669"/>
    <property type="project" value="UniProtKB-UniRule"/>
</dbReference>
<comment type="caution">
    <text evidence="13">Lacks conserved residue(s) required for the propagation of feature annotation.</text>
</comment>
<dbReference type="EC" id="6.1.1.20" evidence="13"/>
<comment type="subunit">
    <text evidence="3 13">Tetramer of two alpha and two beta subunits.</text>
</comment>
<evidence type="ECO:0000256" key="5">
    <source>
        <dbReference type="ARBA" id="ARBA00022598"/>
    </source>
</evidence>
<comment type="similarity">
    <text evidence="2 13">Belongs to the class-II aminoacyl-tRNA synthetase family. Phe-tRNA synthetase alpha subunit type 1 subfamily.</text>
</comment>
<accession>A0AAT9IFZ8</accession>
<keyword evidence="5 13" id="KW-0436">Ligase</keyword>
<evidence type="ECO:0000256" key="13">
    <source>
        <dbReference type="HAMAP-Rule" id="MF_00281"/>
    </source>
</evidence>
<feature type="domain" description="Aminoacyl-transfer RNA synthetases class-II family profile" evidence="14">
    <location>
        <begin position="116"/>
        <end position="317"/>
    </location>
</feature>